<reference evidence="2 3" key="1">
    <citation type="submission" date="2024-04" db="EMBL/GenBank/DDBJ databases">
        <authorList>
            <consortium name="Genoscope - CEA"/>
            <person name="William W."/>
        </authorList>
    </citation>
    <scope>NUCLEOTIDE SEQUENCE [LARGE SCALE GENOMIC DNA]</scope>
</reference>
<proteinExistence type="predicted"/>
<organism evidence="2 3">
    <name type="scientific">Lymnaea stagnalis</name>
    <name type="common">Great pond snail</name>
    <name type="synonym">Helix stagnalis</name>
    <dbReference type="NCBI Taxonomy" id="6523"/>
    <lineage>
        <taxon>Eukaryota</taxon>
        <taxon>Metazoa</taxon>
        <taxon>Spiralia</taxon>
        <taxon>Lophotrochozoa</taxon>
        <taxon>Mollusca</taxon>
        <taxon>Gastropoda</taxon>
        <taxon>Heterobranchia</taxon>
        <taxon>Euthyneura</taxon>
        <taxon>Panpulmonata</taxon>
        <taxon>Hygrophila</taxon>
        <taxon>Lymnaeoidea</taxon>
        <taxon>Lymnaeidae</taxon>
        <taxon>Lymnaea</taxon>
    </lineage>
</organism>
<dbReference type="AlphaFoldDB" id="A0AAV2HU38"/>
<gene>
    <name evidence="2" type="ORF">GSLYS_00009756001</name>
</gene>
<feature type="chain" id="PRO_5043494850" description="Secreted protein" evidence="1">
    <location>
        <begin position="26"/>
        <end position="177"/>
    </location>
</feature>
<evidence type="ECO:0000256" key="1">
    <source>
        <dbReference type="SAM" id="SignalP"/>
    </source>
</evidence>
<keyword evidence="1" id="KW-0732">Signal</keyword>
<comment type="caution">
    <text evidence="2">The sequence shown here is derived from an EMBL/GenBank/DDBJ whole genome shotgun (WGS) entry which is preliminary data.</text>
</comment>
<evidence type="ECO:0000313" key="3">
    <source>
        <dbReference type="Proteomes" id="UP001497497"/>
    </source>
</evidence>
<dbReference type="Proteomes" id="UP001497497">
    <property type="component" value="Unassembled WGS sequence"/>
</dbReference>
<evidence type="ECO:0008006" key="4">
    <source>
        <dbReference type="Google" id="ProtNLM"/>
    </source>
</evidence>
<dbReference type="EMBL" id="CAXITT010000211">
    <property type="protein sequence ID" value="CAL1535796.1"/>
    <property type="molecule type" value="Genomic_DNA"/>
</dbReference>
<protein>
    <recommendedName>
        <fullName evidence="4">Secreted protein</fullName>
    </recommendedName>
</protein>
<name>A0AAV2HU38_LYMST</name>
<sequence>MAQGTPNTFFGVLLVWMCSIGTLETMDQLPSEGGLEAPQVPSLKLPIISKLCNMGQIVNSFSVQRTVDNRTEVKIGCQKANYKVDSEQRTARLNFNLMLGAEHWCPAPSVIAGILMEPKGMFMLAVEISCVHLLTSPYECDWSPFKLFQDIVELTQKSAFTAVKYRKGRLEFKVCKI</sequence>
<evidence type="ECO:0000313" key="2">
    <source>
        <dbReference type="EMBL" id="CAL1535796.1"/>
    </source>
</evidence>
<feature type="signal peptide" evidence="1">
    <location>
        <begin position="1"/>
        <end position="25"/>
    </location>
</feature>
<accession>A0AAV2HU38</accession>
<keyword evidence="3" id="KW-1185">Reference proteome</keyword>